<dbReference type="EMBL" id="NQWI01000022">
    <property type="protein sequence ID" value="PDW03761.1"/>
    <property type="molecule type" value="Genomic_DNA"/>
</dbReference>
<protein>
    <submittedName>
        <fullName evidence="1">Uncharacterized protein</fullName>
    </submittedName>
</protein>
<sequence>MQHPHIRTHPATRLERRQCRERAKLKAGWIELHRRRRLPPTRCRVQRKPNERLKVIRRLALTP</sequence>
<evidence type="ECO:0000313" key="2">
    <source>
        <dbReference type="Proteomes" id="UP000220527"/>
    </source>
</evidence>
<proteinExistence type="predicted"/>
<reference evidence="2" key="1">
    <citation type="submission" date="2017-08" db="EMBL/GenBank/DDBJ databases">
        <authorList>
            <person name="Grouzdev D.S."/>
            <person name="Gaisin V.A."/>
            <person name="Rysina M.S."/>
            <person name="Gorlenko V.M."/>
        </authorList>
    </citation>
    <scope>NUCLEOTIDE SEQUENCE [LARGE SCALE GENOMIC DNA]</scope>
    <source>
        <strain evidence="2">Kir15-3F</strain>
    </source>
</reference>
<dbReference type="Proteomes" id="UP000220527">
    <property type="component" value="Unassembled WGS sequence"/>
</dbReference>
<name>A0A2A6RLG9_9CHLR</name>
<evidence type="ECO:0000313" key="1">
    <source>
        <dbReference type="EMBL" id="PDW03761.1"/>
    </source>
</evidence>
<accession>A0A2A6RLG9</accession>
<gene>
    <name evidence="1" type="ORF">CJ255_07220</name>
</gene>
<organism evidence="1 2">
    <name type="scientific">Candidatus Viridilinea mediisalina</name>
    <dbReference type="NCBI Taxonomy" id="2024553"/>
    <lineage>
        <taxon>Bacteria</taxon>
        <taxon>Bacillati</taxon>
        <taxon>Chloroflexota</taxon>
        <taxon>Chloroflexia</taxon>
        <taxon>Chloroflexales</taxon>
        <taxon>Chloroflexineae</taxon>
        <taxon>Oscillochloridaceae</taxon>
        <taxon>Candidatus Viridilinea</taxon>
    </lineage>
</organism>
<dbReference type="RefSeq" id="WP_097643414.1">
    <property type="nucleotide sequence ID" value="NZ_NQWI01000022.1"/>
</dbReference>
<keyword evidence="2" id="KW-1185">Reference proteome</keyword>
<dbReference type="AlphaFoldDB" id="A0A2A6RLG9"/>
<comment type="caution">
    <text evidence="1">The sequence shown here is derived from an EMBL/GenBank/DDBJ whole genome shotgun (WGS) entry which is preliminary data.</text>
</comment>